<feature type="domain" description="F5/8 type C" evidence="2">
    <location>
        <begin position="337"/>
        <end position="444"/>
    </location>
</feature>
<dbReference type="InterPro" id="IPR000421">
    <property type="entry name" value="FA58C"/>
</dbReference>
<comment type="caution">
    <text evidence="3">The sequence shown here is derived from an EMBL/GenBank/DDBJ whole genome shotgun (WGS) entry which is preliminary data.</text>
</comment>
<dbReference type="InterPro" id="IPR008979">
    <property type="entry name" value="Galactose-bd-like_sf"/>
</dbReference>
<dbReference type="Pfam" id="PF00754">
    <property type="entry name" value="F5_F8_type_C"/>
    <property type="match status" value="1"/>
</dbReference>
<dbReference type="SUPFAM" id="SSF49785">
    <property type="entry name" value="Galactose-binding domain-like"/>
    <property type="match status" value="1"/>
</dbReference>
<dbReference type="RefSeq" id="WP_196934612.1">
    <property type="nucleotide sequence ID" value="NZ_MU158698.1"/>
</dbReference>
<keyword evidence="1" id="KW-0732">Signal</keyword>
<feature type="signal peptide" evidence="1">
    <location>
        <begin position="1"/>
        <end position="21"/>
    </location>
</feature>
<feature type="chain" id="PRO_5037196517" description="F5/8 type C domain-containing protein" evidence="1">
    <location>
        <begin position="22"/>
        <end position="459"/>
    </location>
</feature>
<evidence type="ECO:0000256" key="1">
    <source>
        <dbReference type="SAM" id="SignalP"/>
    </source>
</evidence>
<accession>A0A928YNP5</accession>
<evidence type="ECO:0000259" key="2">
    <source>
        <dbReference type="Pfam" id="PF00754"/>
    </source>
</evidence>
<dbReference type="Gene3D" id="2.60.120.260">
    <property type="entry name" value="Galactose-binding domain-like"/>
    <property type="match status" value="1"/>
</dbReference>
<protein>
    <recommendedName>
        <fullName evidence="2">F5/8 type C domain-containing protein</fullName>
    </recommendedName>
</protein>
<dbReference type="PROSITE" id="PS51257">
    <property type="entry name" value="PROKAR_LIPOPROTEIN"/>
    <property type="match status" value="1"/>
</dbReference>
<evidence type="ECO:0000313" key="4">
    <source>
        <dbReference type="Proteomes" id="UP000616201"/>
    </source>
</evidence>
<organism evidence="3 4">
    <name type="scientific">Sphingobacterium hungaricum</name>
    <dbReference type="NCBI Taxonomy" id="2082723"/>
    <lineage>
        <taxon>Bacteria</taxon>
        <taxon>Pseudomonadati</taxon>
        <taxon>Bacteroidota</taxon>
        <taxon>Sphingobacteriia</taxon>
        <taxon>Sphingobacteriales</taxon>
        <taxon>Sphingobacteriaceae</taxon>
        <taxon>Sphingobacterium</taxon>
    </lineage>
</organism>
<reference evidence="3" key="1">
    <citation type="submission" date="2018-02" db="EMBL/GenBank/DDBJ databases">
        <authorList>
            <person name="Vasarhelyi B.M."/>
            <person name="Deshmukh S."/>
            <person name="Balint B."/>
            <person name="Kukolya J."/>
        </authorList>
    </citation>
    <scope>NUCLEOTIDE SEQUENCE</scope>
    <source>
        <strain evidence="3">KB22</strain>
    </source>
</reference>
<proteinExistence type="predicted"/>
<evidence type="ECO:0000313" key="3">
    <source>
        <dbReference type="EMBL" id="MBE8712271.1"/>
    </source>
</evidence>
<name>A0A928YNP5_9SPHI</name>
<dbReference type="Proteomes" id="UP000616201">
    <property type="component" value="Unassembled WGS sequence"/>
</dbReference>
<gene>
    <name evidence="3" type="ORF">C4F49_01075</name>
</gene>
<keyword evidence="4" id="KW-1185">Reference proteome</keyword>
<dbReference type="AlphaFoldDB" id="A0A928YNP5"/>
<sequence length="459" mass="49640">MTKYKNIQLFFLASMLLTSMACKDHMLDEFSLGGNSVSTVKTSGISGPINKTNESVIVPVSIKLNKPASKAFEVSLSINQDSISKLIASGSLPDAVAVTGDAITIPNTAKVEYGSDSATFTISILRTALEKNYGKNVAVGYTIVTAGKGNAIDSKGNFQVISLNTDDILDNSDIHFLSLTNGAGTIIEAKNRTNYTSSSSGLSVPIGVSLASFPGNAFRVSVVTKPDTIANLVTSGYLPENTIALKTGEYTIASTVTFASNSSQSNLVLDVPWSIVEKYVGKKLAVFVELKNPTLHVLDEAKKYTTIVIDSEFVLEMDVTNQGVFSVNQDNNGGATHNEGSLKLVDNNYNSKFLKQSFDGTLWAQIVYTTPQNIGAYTITSANDAPERDPNAWNIQGSNDGVNWTVISNIANETFAQRFLTKRYEITNPTPYTHFRINFTSNIGSNLLQIGEWRMIRTP</sequence>
<dbReference type="EMBL" id="PRDK01000001">
    <property type="protein sequence ID" value="MBE8712271.1"/>
    <property type="molecule type" value="Genomic_DNA"/>
</dbReference>